<evidence type="ECO:0000256" key="1">
    <source>
        <dbReference type="SAM" id="MobiDB-lite"/>
    </source>
</evidence>
<evidence type="ECO:0000256" key="2">
    <source>
        <dbReference type="SAM" id="Phobius"/>
    </source>
</evidence>
<evidence type="ECO:0000313" key="3">
    <source>
        <dbReference type="EMBL" id="RRO87967.1"/>
    </source>
</evidence>
<feature type="transmembrane region" description="Helical" evidence="2">
    <location>
        <begin position="208"/>
        <end position="232"/>
    </location>
</feature>
<feature type="compositionally biased region" description="Basic and acidic residues" evidence="1">
    <location>
        <begin position="1"/>
        <end position="10"/>
    </location>
</feature>
<keyword evidence="2" id="KW-0472">Membrane</keyword>
<feature type="transmembrane region" description="Helical" evidence="2">
    <location>
        <begin position="129"/>
        <end position="154"/>
    </location>
</feature>
<dbReference type="RefSeq" id="WP_125172610.1">
    <property type="nucleotide sequence ID" value="NZ_JAPJOD010000058.1"/>
</dbReference>
<dbReference type="InterPro" id="IPR016566">
    <property type="entry name" value="UCP010219"/>
</dbReference>
<keyword evidence="2" id="KW-1133">Transmembrane helix</keyword>
<feature type="region of interest" description="Disordered" evidence="1">
    <location>
        <begin position="1"/>
        <end position="35"/>
    </location>
</feature>
<accession>A0A3R8QIA8</accession>
<dbReference type="EMBL" id="PQNK01000001">
    <property type="protein sequence ID" value="RRO87967.1"/>
    <property type="molecule type" value="Genomic_DNA"/>
</dbReference>
<feature type="transmembrane region" description="Helical" evidence="2">
    <location>
        <begin position="174"/>
        <end position="196"/>
    </location>
</feature>
<gene>
    <name evidence="3" type="ORF">CXF48_00995</name>
</gene>
<dbReference type="Pfam" id="PF11361">
    <property type="entry name" value="DUF3159"/>
    <property type="match status" value="1"/>
</dbReference>
<organism evidence="3 4">
    <name type="scientific">Corynebacterium bovis</name>
    <dbReference type="NCBI Taxonomy" id="36808"/>
    <lineage>
        <taxon>Bacteria</taxon>
        <taxon>Bacillati</taxon>
        <taxon>Actinomycetota</taxon>
        <taxon>Actinomycetes</taxon>
        <taxon>Mycobacteriales</taxon>
        <taxon>Corynebacteriaceae</taxon>
        <taxon>Corynebacterium</taxon>
    </lineage>
</organism>
<evidence type="ECO:0000313" key="4">
    <source>
        <dbReference type="Proteomes" id="UP000276526"/>
    </source>
</evidence>
<comment type="caution">
    <text evidence="3">The sequence shown here is derived from an EMBL/GenBank/DDBJ whole genome shotgun (WGS) entry which is preliminary data.</text>
</comment>
<reference evidence="3 4" key="1">
    <citation type="submission" date="2018-01" db="EMBL/GenBank/DDBJ databases">
        <title>Twenty Corynebacterium bovis Genomes.</title>
        <authorList>
            <person name="Gulvik C.A."/>
        </authorList>
    </citation>
    <scope>NUCLEOTIDE SEQUENCE [LARGE SCALE GENOMIC DNA]</scope>
    <source>
        <strain evidence="3 4">F6900</strain>
    </source>
</reference>
<proteinExistence type="predicted"/>
<dbReference type="AlphaFoldDB" id="A0A3R8QIA8"/>
<feature type="transmembrane region" description="Helical" evidence="2">
    <location>
        <begin position="105"/>
        <end position="123"/>
    </location>
</feature>
<sequence>MTGDLDRDPTDVDGTGDGRPAPERPEVGAARGDLADIPDEPVEKGAGTVLEQMGGLSGMVASVLPVLVLVPVNARWGLTPAIVSAVVVALAVFAWRLVRRETVQPAVSGLLGVAVCALIAWWVGDAKGYFAYGIWYSLVAGIAFVVSCVVRWPLVGALWHAVNGRGHRWRSNRVAVRAYTWATLAWAVVFFARFAVQQWFYAQDSTGALGVARIVMGVPLTVVVVLISVWAVRRADGAER</sequence>
<dbReference type="PIRSF" id="PIRSF010219">
    <property type="entry name" value="UCP010219"/>
    <property type="match status" value="1"/>
</dbReference>
<dbReference type="Proteomes" id="UP000276526">
    <property type="component" value="Unassembled WGS sequence"/>
</dbReference>
<keyword evidence="2" id="KW-0812">Transmembrane</keyword>
<name>A0A3R8QIA8_9CORY</name>
<feature type="transmembrane region" description="Helical" evidence="2">
    <location>
        <begin position="78"/>
        <end position="98"/>
    </location>
</feature>
<protein>
    <submittedName>
        <fullName evidence="3">DUF3159 domain-containing protein</fullName>
    </submittedName>
</protein>